<dbReference type="AlphaFoldDB" id="A0A0N5B517"/>
<dbReference type="WBParaSite" id="SPAL_0000116400.1">
    <property type="protein sequence ID" value="SPAL_0000116400.1"/>
    <property type="gene ID" value="SPAL_0000116400"/>
</dbReference>
<dbReference type="Pfam" id="PF24490">
    <property type="entry name" value="DUF7585"/>
    <property type="match status" value="1"/>
</dbReference>
<evidence type="ECO:0000259" key="2">
    <source>
        <dbReference type="Pfam" id="PF24486"/>
    </source>
</evidence>
<dbReference type="STRING" id="174720.A0A0N5B517"/>
<name>A0A0N5B517_STREA</name>
<dbReference type="InterPro" id="IPR056005">
    <property type="entry name" value="DUF7583"/>
</dbReference>
<dbReference type="Pfam" id="PF24488">
    <property type="entry name" value="DUF7584"/>
    <property type="match status" value="1"/>
</dbReference>
<evidence type="ECO:0000313" key="6">
    <source>
        <dbReference type="WBParaSite" id="SPAL_0000116400.1"/>
    </source>
</evidence>
<proteinExistence type="predicted"/>
<feature type="signal peptide" evidence="1">
    <location>
        <begin position="1"/>
        <end position="23"/>
    </location>
</feature>
<evidence type="ECO:0000313" key="5">
    <source>
        <dbReference type="Proteomes" id="UP000046392"/>
    </source>
</evidence>
<sequence>MFLKLYWLGAVVALIPLLIQLEGTVHNHLFPYVTKNITKIKFPVDLGVNTSSDVVLVRCPYKNYKHLSKNDQFFENTDIVKLFEPPGQRPLVFWLPLLRKPDGYGEIKCGTILIKMDNDNEKSIGWNFKVRWNNTSQQQTTVLPANMGALLPEYHNSCTNDIRKVIIVTKNKNDNIPIRVDPRNIKEPYTKQMFYYFVKPDEDDMDSIKKPCIIMKGFKNCPIINLPGYNENSITSEVKKISIEDLRGHKKNITVNLILDGKKDFYRDEEISLSKMRYTKNGTEVIEGSTIPITSSFVINGFDLVKLVYNCWNGEGNQNVSQNYYFGPTIIDHTQDKTEEISANNTSIKVKCDTTYLNIGYLKGVKYNGIHAGVEDLDSTDSLRGKFSREKNSISFVESENGTTIISCIYKTLDGSITTTTKFINKDKIVGTDLNEKQVAKDKTVLISSSTISPNKVKKEVKDEENDAIKRTRTLVGVSMLFLLLLPQL</sequence>
<feature type="chain" id="PRO_5005893771" evidence="1">
    <location>
        <begin position="24"/>
        <end position="489"/>
    </location>
</feature>
<evidence type="ECO:0000259" key="4">
    <source>
        <dbReference type="Pfam" id="PF24490"/>
    </source>
</evidence>
<accession>A0A0N5B517</accession>
<reference evidence="6" key="1">
    <citation type="submission" date="2017-02" db="UniProtKB">
        <authorList>
            <consortium name="WormBaseParasite"/>
        </authorList>
    </citation>
    <scope>IDENTIFICATION</scope>
</reference>
<organism evidence="5 6">
    <name type="scientific">Strongyloides papillosus</name>
    <name type="common">Intestinal threadworm</name>
    <dbReference type="NCBI Taxonomy" id="174720"/>
    <lineage>
        <taxon>Eukaryota</taxon>
        <taxon>Metazoa</taxon>
        <taxon>Ecdysozoa</taxon>
        <taxon>Nematoda</taxon>
        <taxon>Chromadorea</taxon>
        <taxon>Rhabditida</taxon>
        <taxon>Tylenchina</taxon>
        <taxon>Panagrolaimomorpha</taxon>
        <taxon>Strongyloidoidea</taxon>
        <taxon>Strongyloididae</taxon>
        <taxon>Strongyloides</taxon>
    </lineage>
</organism>
<dbReference type="InterPro" id="IPR056007">
    <property type="entry name" value="DUF7585"/>
</dbReference>
<evidence type="ECO:0000256" key="1">
    <source>
        <dbReference type="SAM" id="SignalP"/>
    </source>
</evidence>
<dbReference type="Proteomes" id="UP000046392">
    <property type="component" value="Unplaced"/>
</dbReference>
<evidence type="ECO:0000259" key="3">
    <source>
        <dbReference type="Pfam" id="PF24488"/>
    </source>
</evidence>
<protein>
    <submittedName>
        <fullName evidence="6">Ig-like domain-containing protein</fullName>
    </submittedName>
</protein>
<dbReference type="InterPro" id="IPR056006">
    <property type="entry name" value="DUF7584"/>
</dbReference>
<keyword evidence="5" id="KW-1185">Reference proteome</keyword>
<keyword evidence="1" id="KW-0732">Signal</keyword>
<feature type="domain" description="DUF7584" evidence="3">
    <location>
        <begin position="221"/>
        <end position="326"/>
    </location>
</feature>
<feature type="domain" description="DUF7585" evidence="4">
    <location>
        <begin position="28"/>
        <end position="216"/>
    </location>
</feature>
<dbReference type="Pfam" id="PF24486">
    <property type="entry name" value="DUF7583"/>
    <property type="match status" value="1"/>
</dbReference>
<feature type="domain" description="DUF7583" evidence="2">
    <location>
        <begin position="336"/>
        <end position="424"/>
    </location>
</feature>